<keyword evidence="6" id="KW-1185">Reference proteome</keyword>
<reference evidence="6" key="1">
    <citation type="submission" date="2016-04" db="EMBL/GenBank/DDBJ databases">
        <authorList>
            <person name="Lyu Z."/>
            <person name="Lyu W."/>
        </authorList>
    </citation>
    <scope>NUCLEOTIDE SEQUENCE [LARGE SCALE GENOMIC DNA]</scope>
    <source>
        <strain evidence="6">C44</strain>
    </source>
</reference>
<evidence type="ECO:0000256" key="3">
    <source>
        <dbReference type="PROSITE-ProRule" id="PRU00335"/>
    </source>
</evidence>
<evidence type="ECO:0000313" key="6">
    <source>
        <dbReference type="Proteomes" id="UP000078534"/>
    </source>
</evidence>
<dbReference type="PRINTS" id="PR00455">
    <property type="entry name" value="HTHTETR"/>
</dbReference>
<dbReference type="RefSeq" id="WP_066325152.1">
    <property type="nucleotide sequence ID" value="NZ_LWSG01000001.1"/>
</dbReference>
<feature type="domain" description="HTH tetR-type" evidence="4">
    <location>
        <begin position="2"/>
        <end position="62"/>
    </location>
</feature>
<accession>A0A179T5W4</accession>
<dbReference type="InterPro" id="IPR050624">
    <property type="entry name" value="HTH-type_Tx_Regulator"/>
</dbReference>
<evidence type="ECO:0000256" key="2">
    <source>
        <dbReference type="ARBA" id="ARBA00023125"/>
    </source>
</evidence>
<dbReference type="InterPro" id="IPR023772">
    <property type="entry name" value="DNA-bd_HTH_TetR-type_CS"/>
</dbReference>
<dbReference type="EMBL" id="LWSG01000001">
    <property type="protein sequence ID" value="OAS89387.1"/>
    <property type="molecule type" value="Genomic_DNA"/>
</dbReference>
<comment type="caution">
    <text evidence="5">The sequence shown here is derived from an EMBL/GenBank/DDBJ whole genome shotgun (WGS) entry which is preliminary data.</text>
</comment>
<dbReference type="SUPFAM" id="SSF46689">
    <property type="entry name" value="Homeodomain-like"/>
    <property type="match status" value="1"/>
</dbReference>
<dbReference type="AlphaFoldDB" id="A0A179T5W4"/>
<dbReference type="Gene3D" id="1.10.357.10">
    <property type="entry name" value="Tetracycline Repressor, domain 2"/>
    <property type="match status" value="1"/>
</dbReference>
<evidence type="ECO:0000256" key="1">
    <source>
        <dbReference type="ARBA" id="ARBA00022491"/>
    </source>
</evidence>
<sequence length="299" mass="34854">MNDRKQHVIKMSHQLFIDKGFQATSIQDILDYSGISKGTFYNYFSSKSELLIALFKAIYKKMEQDRNELLIGQDPTSIEIFIKQIELQMNTNKKNKLIALFEEVLVSNDPELKQFIKMGQLKNLQWIYKRFLEIFGENKRKYLLDCAIMFMGILHHNVKYYVMAHGSNSSMHQVVSYSVERVANIVNEVAASGEQLIKPETLENWIPENNRTDQALQQKISETILTLKKSLYLHEGQANYNELIDFIQDELLHSKKPRKFLIETSLLPLKNVQDTIVKELVEKLAQLVANYFSILKEIE</sequence>
<keyword evidence="2 3" id="KW-0238">DNA-binding</keyword>
<dbReference type="STRING" id="152268.A6K24_02210"/>
<proteinExistence type="predicted"/>
<dbReference type="Pfam" id="PF00440">
    <property type="entry name" value="TetR_N"/>
    <property type="match status" value="1"/>
</dbReference>
<organism evidence="5 6">
    <name type="scientific">Metabacillus litoralis</name>
    <dbReference type="NCBI Taxonomy" id="152268"/>
    <lineage>
        <taxon>Bacteria</taxon>
        <taxon>Bacillati</taxon>
        <taxon>Bacillota</taxon>
        <taxon>Bacilli</taxon>
        <taxon>Bacillales</taxon>
        <taxon>Bacillaceae</taxon>
        <taxon>Metabacillus</taxon>
    </lineage>
</organism>
<dbReference type="PROSITE" id="PS50977">
    <property type="entry name" value="HTH_TETR_2"/>
    <property type="match status" value="1"/>
</dbReference>
<gene>
    <name evidence="5" type="ORF">A6K24_02210</name>
</gene>
<dbReference type="Proteomes" id="UP000078534">
    <property type="component" value="Unassembled WGS sequence"/>
</dbReference>
<dbReference type="GO" id="GO:0003677">
    <property type="term" value="F:DNA binding"/>
    <property type="evidence" value="ECO:0007669"/>
    <property type="project" value="UniProtKB-UniRule"/>
</dbReference>
<dbReference type="InterPro" id="IPR009057">
    <property type="entry name" value="Homeodomain-like_sf"/>
</dbReference>
<dbReference type="PANTHER" id="PTHR43479:SF22">
    <property type="entry name" value="TRANSCRIPTIONAL REGULATOR, TETR FAMILY"/>
    <property type="match status" value="1"/>
</dbReference>
<keyword evidence="1" id="KW-0678">Repressor</keyword>
<dbReference type="OrthoDB" id="9812993at2"/>
<evidence type="ECO:0000259" key="4">
    <source>
        <dbReference type="PROSITE" id="PS50977"/>
    </source>
</evidence>
<protein>
    <submittedName>
        <fullName evidence="5">TetR family transcriptional regulator</fullName>
    </submittedName>
</protein>
<dbReference type="PANTHER" id="PTHR43479">
    <property type="entry name" value="ACREF/ENVCD OPERON REPRESSOR-RELATED"/>
    <property type="match status" value="1"/>
</dbReference>
<feature type="DNA-binding region" description="H-T-H motif" evidence="3">
    <location>
        <begin position="25"/>
        <end position="44"/>
    </location>
</feature>
<name>A0A179T5W4_9BACI</name>
<dbReference type="InterPro" id="IPR001647">
    <property type="entry name" value="HTH_TetR"/>
</dbReference>
<evidence type="ECO:0000313" key="5">
    <source>
        <dbReference type="EMBL" id="OAS89387.1"/>
    </source>
</evidence>
<dbReference type="PROSITE" id="PS01081">
    <property type="entry name" value="HTH_TETR_1"/>
    <property type="match status" value="1"/>
</dbReference>